<organism evidence="2 3">
    <name type="scientific">Triparma retinervis</name>
    <dbReference type="NCBI Taxonomy" id="2557542"/>
    <lineage>
        <taxon>Eukaryota</taxon>
        <taxon>Sar</taxon>
        <taxon>Stramenopiles</taxon>
        <taxon>Ochrophyta</taxon>
        <taxon>Bolidophyceae</taxon>
        <taxon>Parmales</taxon>
        <taxon>Triparmaceae</taxon>
        <taxon>Triparma</taxon>
    </lineage>
</organism>
<sequence length="339" mass="38179">MLVEQELWNIYTFYTLHGNPLAPEYLKNQQFMKMAKDCQMLSTKQGSGLTSADLSVIFAKEVLKKKNQNKTFAKRANPTLMTYSDFLNVLMILAPKIYPRADPKNVFQKLLLENILPLAARRAPKSVEEHMEDGSEVFKLLFETLEDGLNGIFDYYTDLSGDTAQDLNFEQFHQLLLRMAITAYTSCHPSISLHTKVKGLMLFLWKAVNTADASEKAVNGRGNRSVCDSSKSTKSGDLNLFGSSLFNVRMIEVWKNDNFVEYLRPVEEEMEDGETVLRRMLKGGFGAIDLGEGLESTIADQESVVSSTVSTSALGKLLKERPHIAEMLFESLNEEDAEE</sequence>
<dbReference type="GO" id="GO:0001578">
    <property type="term" value="P:microtubule bundle formation"/>
    <property type="evidence" value="ECO:0007669"/>
    <property type="project" value="TreeGrafter"/>
</dbReference>
<dbReference type="Gene3D" id="1.10.238.10">
    <property type="entry name" value="EF-hand"/>
    <property type="match status" value="1"/>
</dbReference>
<dbReference type="SUPFAM" id="SSF47473">
    <property type="entry name" value="EF-hand"/>
    <property type="match status" value="1"/>
</dbReference>
<accession>A0A9W7DLB0</accession>
<dbReference type="InterPro" id="IPR011992">
    <property type="entry name" value="EF-hand-dom_pair"/>
</dbReference>
<dbReference type="GO" id="GO:0005874">
    <property type="term" value="C:microtubule"/>
    <property type="evidence" value="ECO:0007669"/>
    <property type="project" value="TreeGrafter"/>
</dbReference>
<proteinExistence type="inferred from homology"/>
<comment type="similarity">
    <text evidence="1">Belongs to the TPPP family.</text>
</comment>
<protein>
    <submittedName>
        <fullName evidence="2">Uncharacterized protein</fullName>
    </submittedName>
</protein>
<dbReference type="GO" id="GO:0046785">
    <property type="term" value="P:microtubule polymerization"/>
    <property type="evidence" value="ECO:0007669"/>
    <property type="project" value="InterPro"/>
</dbReference>
<dbReference type="GO" id="GO:0015631">
    <property type="term" value="F:tubulin binding"/>
    <property type="evidence" value="ECO:0007669"/>
    <property type="project" value="InterPro"/>
</dbReference>
<dbReference type="OrthoDB" id="188756at2759"/>
<evidence type="ECO:0000313" key="3">
    <source>
        <dbReference type="Proteomes" id="UP001165082"/>
    </source>
</evidence>
<dbReference type="PANTHER" id="PTHR12932">
    <property type="entry name" value="P25 ALPHA-RELATED"/>
    <property type="match status" value="1"/>
</dbReference>
<dbReference type="AlphaFoldDB" id="A0A9W7DLB0"/>
<name>A0A9W7DLB0_9STRA</name>
<dbReference type="Proteomes" id="UP001165082">
    <property type="component" value="Unassembled WGS sequence"/>
</dbReference>
<reference evidence="2" key="1">
    <citation type="submission" date="2022-07" db="EMBL/GenBank/DDBJ databases">
        <title>Genome analysis of Parmales, a sister group of diatoms, reveals the evolutionary specialization of diatoms from phago-mixotrophs to photoautotrophs.</title>
        <authorList>
            <person name="Ban H."/>
            <person name="Sato S."/>
            <person name="Yoshikawa S."/>
            <person name="Kazumasa Y."/>
            <person name="Nakamura Y."/>
            <person name="Ichinomiya M."/>
            <person name="Saitoh K."/>
            <person name="Sato N."/>
            <person name="Blanc-Mathieu R."/>
            <person name="Endo H."/>
            <person name="Kuwata A."/>
            <person name="Ogata H."/>
        </authorList>
    </citation>
    <scope>NUCLEOTIDE SEQUENCE</scope>
</reference>
<dbReference type="InterPro" id="IPR008907">
    <property type="entry name" value="TPP/p25"/>
</dbReference>
<dbReference type="GO" id="GO:0032273">
    <property type="term" value="P:positive regulation of protein polymerization"/>
    <property type="evidence" value="ECO:0007669"/>
    <property type="project" value="TreeGrafter"/>
</dbReference>
<gene>
    <name evidence="2" type="ORF">TrRE_jg10779</name>
</gene>
<comment type="caution">
    <text evidence="2">The sequence shown here is derived from an EMBL/GenBank/DDBJ whole genome shotgun (WGS) entry which is preliminary data.</text>
</comment>
<evidence type="ECO:0000313" key="2">
    <source>
        <dbReference type="EMBL" id="GMH46397.1"/>
    </source>
</evidence>
<keyword evidence="3" id="KW-1185">Reference proteome</keyword>
<evidence type="ECO:0000256" key="1">
    <source>
        <dbReference type="ARBA" id="ARBA00010994"/>
    </source>
</evidence>
<dbReference type="PANTHER" id="PTHR12932:SF9">
    <property type="entry name" value="TUBULIN POLYMERIZATION-PROMOTING PROTEIN HOMOLOG"/>
    <property type="match status" value="1"/>
</dbReference>
<dbReference type="EMBL" id="BRXZ01001780">
    <property type="protein sequence ID" value="GMH46397.1"/>
    <property type="molecule type" value="Genomic_DNA"/>
</dbReference>